<keyword evidence="2 9" id="KW-0436">Ligase</keyword>
<keyword evidence="6 9" id="KW-0648">Protein biosynthesis</keyword>
<comment type="caution">
    <text evidence="12">The sequence shown here is derived from an EMBL/GenBank/DDBJ whole genome shotgun (WGS) entry which is preliminary data.</text>
</comment>
<comment type="cofactor">
    <cofactor evidence="9 10">
        <name>Mg(2+)</name>
        <dbReference type="ChEBI" id="CHEBI:18420"/>
    </cofactor>
    <text evidence="9 10">Binds 3 Mg(2+) ions per subunit.</text>
</comment>
<evidence type="ECO:0000313" key="13">
    <source>
        <dbReference type="Proteomes" id="UP000525652"/>
    </source>
</evidence>
<dbReference type="GO" id="GO:0005524">
    <property type="term" value="F:ATP binding"/>
    <property type="evidence" value="ECO:0007669"/>
    <property type="project" value="UniProtKB-UniRule"/>
</dbReference>
<evidence type="ECO:0000256" key="3">
    <source>
        <dbReference type="ARBA" id="ARBA00022723"/>
    </source>
</evidence>
<dbReference type="GO" id="GO:0004824">
    <property type="term" value="F:lysine-tRNA ligase activity"/>
    <property type="evidence" value="ECO:0007669"/>
    <property type="project" value="UniProtKB-UniRule"/>
</dbReference>
<evidence type="ECO:0000256" key="5">
    <source>
        <dbReference type="ARBA" id="ARBA00022840"/>
    </source>
</evidence>
<feature type="binding site" evidence="9">
    <location>
        <position position="414"/>
    </location>
    <ligand>
        <name>Mg(2+)</name>
        <dbReference type="ChEBI" id="CHEBI:18420"/>
        <label>1</label>
    </ligand>
</feature>
<dbReference type="RefSeq" id="WP_185691142.1">
    <property type="nucleotide sequence ID" value="NZ_JACHVA010000017.1"/>
</dbReference>
<reference evidence="12 13" key="1">
    <citation type="submission" date="2020-07" db="EMBL/GenBank/DDBJ databases">
        <authorList>
            <person name="Feng X."/>
        </authorList>
    </citation>
    <scope>NUCLEOTIDE SEQUENCE [LARGE SCALE GENOMIC DNA]</scope>
    <source>
        <strain evidence="12 13">JCM14086</strain>
    </source>
</reference>
<dbReference type="SUPFAM" id="SSF55681">
    <property type="entry name" value="Class II aaRS and biotin synthetases"/>
    <property type="match status" value="1"/>
</dbReference>
<dbReference type="InterPro" id="IPR012340">
    <property type="entry name" value="NA-bd_OB-fold"/>
</dbReference>
<dbReference type="AlphaFoldDB" id="A0A7X1AV48"/>
<evidence type="ECO:0000256" key="1">
    <source>
        <dbReference type="ARBA" id="ARBA00008226"/>
    </source>
</evidence>
<dbReference type="Pfam" id="PF01336">
    <property type="entry name" value="tRNA_anti-codon"/>
    <property type="match status" value="1"/>
</dbReference>
<comment type="similarity">
    <text evidence="1 9">Belongs to the class-II aminoacyl-tRNA synthetase family.</text>
</comment>
<dbReference type="InterPro" id="IPR006195">
    <property type="entry name" value="aa-tRNA-synth_II"/>
</dbReference>
<dbReference type="InterPro" id="IPR045864">
    <property type="entry name" value="aa-tRNA-synth_II/BPL/LPL"/>
</dbReference>
<dbReference type="NCBIfam" id="NF001756">
    <property type="entry name" value="PRK00484.1"/>
    <property type="match status" value="1"/>
</dbReference>
<keyword evidence="5 9" id="KW-0067">ATP-binding</keyword>
<dbReference type="InterPro" id="IPR004364">
    <property type="entry name" value="Aa-tRNA-synt_II"/>
</dbReference>
<dbReference type="InterPro" id="IPR018149">
    <property type="entry name" value="Lys-tRNA-synth_II_C"/>
</dbReference>
<feature type="binding site" evidence="9">
    <location>
        <position position="414"/>
    </location>
    <ligand>
        <name>Mg(2+)</name>
        <dbReference type="ChEBI" id="CHEBI:18420"/>
        <label>2</label>
    </ligand>
</feature>
<dbReference type="InterPro" id="IPR004365">
    <property type="entry name" value="NA-bd_OB_tRNA"/>
</dbReference>
<proteinExistence type="inferred from homology"/>
<comment type="subunit">
    <text evidence="9">Homodimer.</text>
</comment>
<keyword evidence="3 9" id="KW-0479">Metal-binding</keyword>
<feature type="domain" description="Aminoacyl-transfer RNA synthetases class-II family profile" evidence="11">
    <location>
        <begin position="176"/>
        <end position="489"/>
    </location>
</feature>
<comment type="catalytic activity">
    <reaction evidence="8 9 10">
        <text>tRNA(Lys) + L-lysine + ATP = L-lysyl-tRNA(Lys) + AMP + diphosphate</text>
        <dbReference type="Rhea" id="RHEA:20792"/>
        <dbReference type="Rhea" id="RHEA-COMP:9696"/>
        <dbReference type="Rhea" id="RHEA-COMP:9697"/>
        <dbReference type="ChEBI" id="CHEBI:30616"/>
        <dbReference type="ChEBI" id="CHEBI:32551"/>
        <dbReference type="ChEBI" id="CHEBI:33019"/>
        <dbReference type="ChEBI" id="CHEBI:78442"/>
        <dbReference type="ChEBI" id="CHEBI:78529"/>
        <dbReference type="ChEBI" id="CHEBI:456215"/>
        <dbReference type="EC" id="6.1.1.6"/>
    </reaction>
</comment>
<dbReference type="FunFam" id="2.40.50.140:FF:000024">
    <property type="entry name" value="Lysine--tRNA ligase"/>
    <property type="match status" value="1"/>
</dbReference>
<protein>
    <recommendedName>
        <fullName evidence="9">Lysine--tRNA ligase</fullName>
        <ecNumber evidence="9">6.1.1.6</ecNumber>
    </recommendedName>
    <alternativeName>
        <fullName evidence="9">Lysyl-tRNA synthetase</fullName>
        <shortName evidence="9">LysRS</shortName>
    </alternativeName>
</protein>
<dbReference type="PRINTS" id="PR00982">
    <property type="entry name" value="TRNASYNTHLYS"/>
</dbReference>
<dbReference type="Gene3D" id="3.30.930.10">
    <property type="entry name" value="Bira Bifunctional Protein, Domain 2"/>
    <property type="match status" value="1"/>
</dbReference>
<dbReference type="Gene3D" id="2.40.50.140">
    <property type="entry name" value="Nucleic acid-binding proteins"/>
    <property type="match status" value="1"/>
</dbReference>
<keyword evidence="9" id="KW-0963">Cytoplasm</keyword>
<organism evidence="12 13">
    <name type="scientific">Puniceicoccus vermicola</name>
    <dbReference type="NCBI Taxonomy" id="388746"/>
    <lineage>
        <taxon>Bacteria</taxon>
        <taxon>Pseudomonadati</taxon>
        <taxon>Verrucomicrobiota</taxon>
        <taxon>Opitutia</taxon>
        <taxon>Puniceicoccales</taxon>
        <taxon>Puniceicoccaceae</taxon>
        <taxon>Puniceicoccus</taxon>
    </lineage>
</organism>
<keyword evidence="4 9" id="KW-0547">Nucleotide-binding</keyword>
<gene>
    <name evidence="9 12" type="primary">lysS</name>
    <name evidence="12" type="ORF">H5P30_01210</name>
</gene>
<dbReference type="GO" id="GO:0000049">
    <property type="term" value="F:tRNA binding"/>
    <property type="evidence" value="ECO:0007669"/>
    <property type="project" value="TreeGrafter"/>
</dbReference>
<dbReference type="PROSITE" id="PS50862">
    <property type="entry name" value="AA_TRNA_LIGASE_II"/>
    <property type="match status" value="1"/>
</dbReference>
<dbReference type="SUPFAM" id="SSF50249">
    <property type="entry name" value="Nucleic acid-binding proteins"/>
    <property type="match status" value="1"/>
</dbReference>
<name>A0A7X1AV48_9BACT</name>
<dbReference type="GO" id="GO:0005829">
    <property type="term" value="C:cytosol"/>
    <property type="evidence" value="ECO:0007669"/>
    <property type="project" value="TreeGrafter"/>
</dbReference>
<evidence type="ECO:0000256" key="4">
    <source>
        <dbReference type="ARBA" id="ARBA00022741"/>
    </source>
</evidence>
<keyword evidence="9 10" id="KW-0460">Magnesium</keyword>
<accession>A0A7X1AV48</accession>
<dbReference type="GO" id="GO:0000287">
    <property type="term" value="F:magnesium ion binding"/>
    <property type="evidence" value="ECO:0007669"/>
    <property type="project" value="UniProtKB-UniRule"/>
</dbReference>
<evidence type="ECO:0000256" key="7">
    <source>
        <dbReference type="ARBA" id="ARBA00023146"/>
    </source>
</evidence>
<comment type="subcellular location">
    <subcellularLocation>
        <location evidence="9">Cytoplasm</location>
    </subcellularLocation>
</comment>
<dbReference type="Pfam" id="PF00152">
    <property type="entry name" value="tRNA-synt_2"/>
    <property type="match status" value="1"/>
</dbReference>
<dbReference type="GO" id="GO:0006430">
    <property type="term" value="P:lysyl-tRNA aminoacylation"/>
    <property type="evidence" value="ECO:0007669"/>
    <property type="project" value="UniProtKB-UniRule"/>
</dbReference>
<dbReference type="PANTHER" id="PTHR42918:SF15">
    <property type="entry name" value="LYSINE--TRNA LIGASE, CHLOROPLASTIC_MITOCHONDRIAL"/>
    <property type="match status" value="1"/>
</dbReference>
<dbReference type="CDD" id="cd04322">
    <property type="entry name" value="LysRS_N"/>
    <property type="match status" value="1"/>
</dbReference>
<dbReference type="PANTHER" id="PTHR42918">
    <property type="entry name" value="LYSYL-TRNA SYNTHETASE"/>
    <property type="match status" value="1"/>
</dbReference>
<dbReference type="Proteomes" id="UP000525652">
    <property type="component" value="Unassembled WGS sequence"/>
</dbReference>
<dbReference type="InterPro" id="IPR044136">
    <property type="entry name" value="Lys-tRNA-ligase_II_N"/>
</dbReference>
<evidence type="ECO:0000256" key="10">
    <source>
        <dbReference type="RuleBase" id="RU000336"/>
    </source>
</evidence>
<dbReference type="InterPro" id="IPR002313">
    <property type="entry name" value="Lys-tRNA-ligase_II"/>
</dbReference>
<evidence type="ECO:0000256" key="9">
    <source>
        <dbReference type="HAMAP-Rule" id="MF_00252"/>
    </source>
</evidence>
<evidence type="ECO:0000313" key="12">
    <source>
        <dbReference type="EMBL" id="MBC2600392.1"/>
    </source>
</evidence>
<sequence length="492" mass="56410">MSTEEQTVSDNQLRQVRIEKLNTLREAGMDPFRANAAQTHTSKEAISLYKDGVADEEQETVSVAGRIVAFRVMGKATFLKLFDRDGKIQCYVRRDEIGEEEYARFKKLDLGDFIGVTGSLFRTKSEEITVRAKSYVLVSKSLRPLPEKWHGLTDEDQIYRQRYLDLIVNEESRNRFILRSRIIEEIRKFLWQRNFLEVETPVLQSVPGGAAARPFETHMNALSCDFTLRIALELYLKRLLVGGVERVFELGRVFRNEGVSRRHNPEFTMLELYQAYTDYRGMMELVKSLILHLCQEALGKTTVTRYDGTEIDLANGWSERRYKDLIIECTECPNWFELSKEEKLQKTAEMGIEVDPDLEDFEVTNNVFEKRIEPTLIQPTFVTHLPKQLIPLAKLSPDDESTVEVFELCINGQEIAPAYSEQNDPLVQRQMFEAQAGEEIQKIDNDFLDALEHGMPPAGGMGIGIDRLVILLTGASNIRETILFPPIRPTEG</sequence>
<dbReference type="NCBIfam" id="TIGR00499">
    <property type="entry name" value="lysS_bact"/>
    <property type="match status" value="1"/>
</dbReference>
<keyword evidence="13" id="KW-1185">Reference proteome</keyword>
<keyword evidence="7 9" id="KW-0030">Aminoacyl-tRNA synthetase</keyword>
<dbReference type="EC" id="6.1.1.6" evidence="9"/>
<dbReference type="HAMAP" id="MF_00252">
    <property type="entry name" value="Lys_tRNA_synth_class2"/>
    <property type="match status" value="1"/>
</dbReference>
<feature type="binding site" evidence="9">
    <location>
        <position position="407"/>
    </location>
    <ligand>
        <name>Mg(2+)</name>
        <dbReference type="ChEBI" id="CHEBI:18420"/>
        <label>1</label>
    </ligand>
</feature>
<evidence type="ECO:0000259" key="11">
    <source>
        <dbReference type="PROSITE" id="PS50862"/>
    </source>
</evidence>
<evidence type="ECO:0000256" key="8">
    <source>
        <dbReference type="ARBA" id="ARBA00048573"/>
    </source>
</evidence>
<evidence type="ECO:0000256" key="2">
    <source>
        <dbReference type="ARBA" id="ARBA00022598"/>
    </source>
</evidence>
<dbReference type="EMBL" id="JACHVA010000017">
    <property type="protein sequence ID" value="MBC2600392.1"/>
    <property type="molecule type" value="Genomic_DNA"/>
</dbReference>
<evidence type="ECO:0000256" key="6">
    <source>
        <dbReference type="ARBA" id="ARBA00022917"/>
    </source>
</evidence>